<feature type="domain" description="Peptidase M16 C-terminal" evidence="4">
    <location>
        <begin position="166"/>
        <end position="338"/>
    </location>
</feature>
<evidence type="ECO:0000256" key="2">
    <source>
        <dbReference type="RuleBase" id="RU004447"/>
    </source>
</evidence>
<dbReference type="GO" id="GO:0004222">
    <property type="term" value="F:metalloendopeptidase activity"/>
    <property type="evidence" value="ECO:0007669"/>
    <property type="project" value="InterPro"/>
</dbReference>
<evidence type="ECO:0000259" key="4">
    <source>
        <dbReference type="Pfam" id="PF05193"/>
    </source>
</evidence>
<dbReference type="InterPro" id="IPR001431">
    <property type="entry name" value="Pept_M16_Zn_BS"/>
</dbReference>
<comment type="caution">
    <text evidence="5">The sequence shown here is derived from an EMBL/GenBank/DDBJ whole genome shotgun (WGS) entry which is preliminary data.</text>
</comment>
<dbReference type="GO" id="GO:0006508">
    <property type="term" value="P:proteolysis"/>
    <property type="evidence" value="ECO:0007669"/>
    <property type="project" value="InterPro"/>
</dbReference>
<accession>A0A9D2G781</accession>
<dbReference type="Pfam" id="PF05193">
    <property type="entry name" value="Peptidase_M16_C"/>
    <property type="match status" value="1"/>
</dbReference>
<dbReference type="InterPro" id="IPR050361">
    <property type="entry name" value="MPP/UQCRC_Complex"/>
</dbReference>
<reference evidence="5" key="1">
    <citation type="journal article" date="2021" name="PeerJ">
        <title>Extensive microbial diversity within the chicken gut microbiome revealed by metagenomics and culture.</title>
        <authorList>
            <person name="Gilroy R."/>
            <person name="Ravi A."/>
            <person name="Getino M."/>
            <person name="Pursley I."/>
            <person name="Horton D.L."/>
            <person name="Alikhan N.F."/>
            <person name="Baker D."/>
            <person name="Gharbi K."/>
            <person name="Hall N."/>
            <person name="Watson M."/>
            <person name="Adriaenssens E.M."/>
            <person name="Foster-Nyarko E."/>
            <person name="Jarju S."/>
            <person name="Secka A."/>
            <person name="Antonio M."/>
            <person name="Oren A."/>
            <person name="Chaudhuri R.R."/>
            <person name="La Ragione R."/>
            <person name="Hildebrand F."/>
            <person name="Pallen M.J."/>
        </authorList>
    </citation>
    <scope>NUCLEOTIDE SEQUENCE</scope>
    <source>
        <strain evidence="5">ChiW7-2402</strain>
    </source>
</reference>
<dbReference type="EMBL" id="DXBB01000123">
    <property type="protein sequence ID" value="HIZ73541.1"/>
    <property type="molecule type" value="Genomic_DNA"/>
</dbReference>
<dbReference type="PROSITE" id="PS00143">
    <property type="entry name" value="INSULINASE"/>
    <property type="match status" value="1"/>
</dbReference>
<evidence type="ECO:0000259" key="3">
    <source>
        <dbReference type="Pfam" id="PF00675"/>
    </source>
</evidence>
<proteinExistence type="inferred from homology"/>
<dbReference type="GO" id="GO:0046872">
    <property type="term" value="F:metal ion binding"/>
    <property type="evidence" value="ECO:0007669"/>
    <property type="project" value="InterPro"/>
</dbReference>
<dbReference type="PANTHER" id="PTHR11851:SF49">
    <property type="entry name" value="MITOCHONDRIAL-PROCESSING PEPTIDASE SUBUNIT ALPHA"/>
    <property type="match status" value="1"/>
</dbReference>
<dbReference type="InterPro" id="IPR007863">
    <property type="entry name" value="Peptidase_M16_C"/>
</dbReference>
<evidence type="ECO:0000313" key="5">
    <source>
        <dbReference type="EMBL" id="HIZ73541.1"/>
    </source>
</evidence>
<dbReference type="Proteomes" id="UP000824102">
    <property type="component" value="Unassembled WGS sequence"/>
</dbReference>
<comment type="similarity">
    <text evidence="1 2">Belongs to the peptidase M16 family.</text>
</comment>
<dbReference type="SUPFAM" id="SSF63411">
    <property type="entry name" value="LuxS/MPP-like metallohydrolase"/>
    <property type="match status" value="2"/>
</dbReference>
<dbReference type="InterPro" id="IPR011249">
    <property type="entry name" value="Metalloenz_LuxS/M16"/>
</dbReference>
<dbReference type="InterPro" id="IPR011765">
    <property type="entry name" value="Pept_M16_N"/>
</dbReference>
<gene>
    <name evidence="5" type="ORF">H9964_08170</name>
</gene>
<protein>
    <submittedName>
        <fullName evidence="5">Insulinase family protein</fullName>
    </submittedName>
</protein>
<organism evidence="5 6">
    <name type="scientific">Candidatus Gallimonas intestinavium</name>
    <dbReference type="NCBI Taxonomy" id="2838603"/>
    <lineage>
        <taxon>Bacteria</taxon>
        <taxon>Bacillati</taxon>
        <taxon>Bacillota</taxon>
        <taxon>Clostridia</taxon>
        <taxon>Candidatus Gallimonas</taxon>
    </lineage>
</organism>
<evidence type="ECO:0000313" key="6">
    <source>
        <dbReference type="Proteomes" id="UP000824102"/>
    </source>
</evidence>
<dbReference type="Gene3D" id="3.30.830.10">
    <property type="entry name" value="Metalloenzyme, LuxS/M16 peptidase-like"/>
    <property type="match status" value="2"/>
</dbReference>
<dbReference type="AlphaFoldDB" id="A0A9D2G781"/>
<reference evidence="5" key="2">
    <citation type="submission" date="2021-04" db="EMBL/GenBank/DDBJ databases">
        <authorList>
            <person name="Gilroy R."/>
        </authorList>
    </citation>
    <scope>NUCLEOTIDE SEQUENCE</scope>
    <source>
        <strain evidence="5">ChiW7-2402</strain>
    </source>
</reference>
<sequence>MVTTTTLSNGVRVITKRMEGLLSVTMGVLVGTGAAFERDEEDGISHFIEHMQFKGTDKFSAFELSDAFDAIGAQVNAFTGKDLTCYYAKSTSDHAREAFSLLSELFLRSTFPEEEMAREKGVVLEEIGMDEDTPEDLCLDLLSRAAFGNDNYGRNILGPAENVKGFTREMLFAYKKERYCPGNIVISFAGNIEPALAEELAEKEFGALTGEKFVEREKKIVRRTESIFRQKPIEQAHFAFAFPSVARDSDSLAAVQVMNTVLGGGMSSRLFKRVREELGLAYSVYSYTSHYRETGMLTVYAGVNPKKAQEAADAVRAVLEQFKREGVTEEEFLRGRETMKAGNIFSQENTSSQMLVYGKQMLYKNEVYDFEKRMAEISALTRDDVMRVIAENLDFSAVASASVGNLKAPVSL</sequence>
<evidence type="ECO:0000256" key="1">
    <source>
        <dbReference type="ARBA" id="ARBA00007261"/>
    </source>
</evidence>
<dbReference type="PANTHER" id="PTHR11851">
    <property type="entry name" value="METALLOPROTEASE"/>
    <property type="match status" value="1"/>
</dbReference>
<dbReference type="Pfam" id="PF00675">
    <property type="entry name" value="Peptidase_M16"/>
    <property type="match status" value="1"/>
</dbReference>
<name>A0A9D2G781_9FIRM</name>
<feature type="domain" description="Peptidase M16 N-terminal" evidence="3">
    <location>
        <begin position="13"/>
        <end position="159"/>
    </location>
</feature>